<sequence>LAPVQYIQAHGLPLNKSQMVEDSTELNIKESWISSLWCRLTGCTMSGDIDMGSNNINNIKNATILDKLFFTDTDHFIKKGAEGFDGISTDAFVLQHKEEFSEGTITFIVITNKTNSGLDAVNIMAQSGRNNSAGVWGNS</sequence>
<dbReference type="EMBL" id="LAZR01034417">
    <property type="protein sequence ID" value="KKL45356.1"/>
    <property type="molecule type" value="Genomic_DNA"/>
</dbReference>
<comment type="caution">
    <text evidence="1">The sequence shown here is derived from an EMBL/GenBank/DDBJ whole genome shotgun (WGS) entry which is preliminary data.</text>
</comment>
<organism evidence="1">
    <name type="scientific">marine sediment metagenome</name>
    <dbReference type="NCBI Taxonomy" id="412755"/>
    <lineage>
        <taxon>unclassified sequences</taxon>
        <taxon>metagenomes</taxon>
        <taxon>ecological metagenomes</taxon>
    </lineage>
</organism>
<gene>
    <name evidence="1" type="ORF">LCGC14_2356490</name>
</gene>
<accession>A0A0F9CV52</accession>
<proteinExistence type="predicted"/>
<protein>
    <submittedName>
        <fullName evidence="1">Uncharacterized protein</fullName>
    </submittedName>
</protein>
<evidence type="ECO:0000313" key="1">
    <source>
        <dbReference type="EMBL" id="KKL45356.1"/>
    </source>
</evidence>
<name>A0A0F9CV52_9ZZZZ</name>
<dbReference type="AlphaFoldDB" id="A0A0F9CV52"/>
<reference evidence="1" key="1">
    <citation type="journal article" date="2015" name="Nature">
        <title>Complex archaea that bridge the gap between prokaryotes and eukaryotes.</title>
        <authorList>
            <person name="Spang A."/>
            <person name="Saw J.H."/>
            <person name="Jorgensen S.L."/>
            <person name="Zaremba-Niedzwiedzka K."/>
            <person name="Martijn J."/>
            <person name="Lind A.E."/>
            <person name="van Eijk R."/>
            <person name="Schleper C."/>
            <person name="Guy L."/>
            <person name="Ettema T.J."/>
        </authorList>
    </citation>
    <scope>NUCLEOTIDE SEQUENCE</scope>
</reference>
<feature type="non-terminal residue" evidence="1">
    <location>
        <position position="1"/>
    </location>
</feature>